<reference evidence="4 5" key="1">
    <citation type="submission" date="2021-01" db="EMBL/GenBank/DDBJ databases">
        <title>Whole genome shotgun sequence of Microbispora amethystogenes NBRC 101907.</title>
        <authorList>
            <person name="Komaki H."/>
            <person name="Tamura T."/>
        </authorList>
    </citation>
    <scope>NUCLEOTIDE SEQUENCE [LARGE SCALE GENOMIC DNA]</scope>
    <source>
        <strain evidence="4 5">NBRC 101907</strain>
    </source>
</reference>
<keyword evidence="5" id="KW-1185">Reference proteome</keyword>
<dbReference type="Proteomes" id="UP000651728">
    <property type="component" value="Unassembled WGS sequence"/>
</dbReference>
<accession>A0ABQ4FIR2</accession>
<proteinExistence type="predicted"/>
<dbReference type="InterPro" id="IPR013747">
    <property type="entry name" value="ACP_syn_III_C"/>
</dbReference>
<organism evidence="4 5">
    <name type="scientific">Microbispora amethystogenes</name>
    <dbReference type="NCBI Taxonomy" id="1427754"/>
    <lineage>
        <taxon>Bacteria</taxon>
        <taxon>Bacillati</taxon>
        <taxon>Actinomycetota</taxon>
        <taxon>Actinomycetes</taxon>
        <taxon>Streptosporangiales</taxon>
        <taxon>Streptosporangiaceae</taxon>
        <taxon>Microbispora</taxon>
    </lineage>
</organism>
<sequence>MDAPPDLVHRLLDRNGVPPGKVTVIGHQASDLLLDHWRRRLHPARVFDTLDRYGNLVIASAAVTLDAYAGLIDTPYLVLFGLGIGSYQIAMLIRM</sequence>
<feature type="domain" description="Beta-ketoacyl-[acyl-carrier-protein] synthase III C-terminal" evidence="3">
    <location>
        <begin position="12"/>
        <end position="94"/>
    </location>
</feature>
<evidence type="ECO:0000313" key="5">
    <source>
        <dbReference type="Proteomes" id="UP000651728"/>
    </source>
</evidence>
<dbReference type="InterPro" id="IPR016039">
    <property type="entry name" value="Thiolase-like"/>
</dbReference>
<keyword evidence="2" id="KW-1133">Transmembrane helix</keyword>
<dbReference type="RefSeq" id="WP_204287471.1">
    <property type="nucleotide sequence ID" value="NZ_BAABEJ010000020.1"/>
</dbReference>
<dbReference type="SUPFAM" id="SSF53901">
    <property type="entry name" value="Thiolase-like"/>
    <property type="match status" value="1"/>
</dbReference>
<dbReference type="Pfam" id="PF08541">
    <property type="entry name" value="ACP_syn_III_C"/>
    <property type="match status" value="1"/>
</dbReference>
<keyword evidence="1" id="KW-0808">Transferase</keyword>
<gene>
    <name evidence="4" type="ORF">Mam01_48360</name>
</gene>
<evidence type="ECO:0000256" key="1">
    <source>
        <dbReference type="ARBA" id="ARBA00022679"/>
    </source>
</evidence>
<name>A0ABQ4FIR2_9ACTN</name>
<feature type="transmembrane region" description="Helical" evidence="2">
    <location>
        <begin position="76"/>
        <end position="93"/>
    </location>
</feature>
<dbReference type="Gene3D" id="3.40.47.10">
    <property type="match status" value="1"/>
</dbReference>
<protein>
    <recommendedName>
        <fullName evidence="3">Beta-ketoacyl-[acyl-carrier-protein] synthase III C-terminal domain-containing protein</fullName>
    </recommendedName>
</protein>
<comment type="caution">
    <text evidence="4">The sequence shown here is derived from an EMBL/GenBank/DDBJ whole genome shotgun (WGS) entry which is preliminary data.</text>
</comment>
<evidence type="ECO:0000313" key="4">
    <source>
        <dbReference type="EMBL" id="GIH34672.1"/>
    </source>
</evidence>
<evidence type="ECO:0000259" key="3">
    <source>
        <dbReference type="Pfam" id="PF08541"/>
    </source>
</evidence>
<evidence type="ECO:0000256" key="2">
    <source>
        <dbReference type="SAM" id="Phobius"/>
    </source>
</evidence>
<keyword evidence="2" id="KW-0812">Transmembrane</keyword>
<keyword evidence="2" id="KW-0472">Membrane</keyword>
<dbReference type="EMBL" id="BOOB01000038">
    <property type="protein sequence ID" value="GIH34672.1"/>
    <property type="molecule type" value="Genomic_DNA"/>
</dbReference>